<dbReference type="EMBL" id="JADMLG010000005">
    <property type="protein sequence ID" value="MBH0777617.1"/>
    <property type="molecule type" value="Genomic_DNA"/>
</dbReference>
<organism evidence="1 2">
    <name type="scientific">Nocardia bovistercoris</name>
    <dbReference type="NCBI Taxonomy" id="2785916"/>
    <lineage>
        <taxon>Bacteria</taxon>
        <taxon>Bacillati</taxon>
        <taxon>Actinomycetota</taxon>
        <taxon>Actinomycetes</taxon>
        <taxon>Mycobacteriales</taxon>
        <taxon>Nocardiaceae</taxon>
        <taxon>Nocardia</taxon>
    </lineage>
</organism>
<name>A0A931ICG5_9NOCA</name>
<dbReference type="Proteomes" id="UP000655751">
    <property type="component" value="Unassembled WGS sequence"/>
</dbReference>
<accession>A0A931ICG5</accession>
<evidence type="ECO:0000313" key="1">
    <source>
        <dbReference type="EMBL" id="MBH0777617.1"/>
    </source>
</evidence>
<proteinExistence type="predicted"/>
<protein>
    <recommendedName>
        <fullName evidence="3">Toxin-antitoxin system antitoxin subunit</fullName>
    </recommendedName>
</protein>
<comment type="caution">
    <text evidence="1">The sequence shown here is derived from an EMBL/GenBank/DDBJ whole genome shotgun (WGS) entry which is preliminary data.</text>
</comment>
<sequence>MKRITISVPDEVAAKADNAVAQGEATSVSAWFSEIARREPDWFAAEQAADELATEAGVTDADLAWARATLGLDSIDEVA</sequence>
<gene>
    <name evidence="1" type="ORF">IT779_15165</name>
</gene>
<reference evidence="1" key="1">
    <citation type="submission" date="2020-11" db="EMBL/GenBank/DDBJ databases">
        <title>Nocardia NEAU-351.nov., a novel actinomycete isolated from the cow dung.</title>
        <authorList>
            <person name="Zhang X."/>
        </authorList>
    </citation>
    <scope>NUCLEOTIDE SEQUENCE</scope>
    <source>
        <strain evidence="1">NEAU-351</strain>
    </source>
</reference>
<evidence type="ECO:0008006" key="3">
    <source>
        <dbReference type="Google" id="ProtNLM"/>
    </source>
</evidence>
<dbReference type="AlphaFoldDB" id="A0A931ICG5"/>
<evidence type="ECO:0000313" key="2">
    <source>
        <dbReference type="Proteomes" id="UP000655751"/>
    </source>
</evidence>
<dbReference type="RefSeq" id="WP_196149939.1">
    <property type="nucleotide sequence ID" value="NZ_JADMLG010000005.1"/>
</dbReference>
<keyword evidence="2" id="KW-1185">Reference proteome</keyword>